<reference evidence="1 2" key="1">
    <citation type="journal article" date="2017" name="ISME J.">
        <title>Energy and carbon metabolisms in a deep terrestrial subsurface fluid microbial community.</title>
        <authorList>
            <person name="Momper L."/>
            <person name="Jungbluth S.P."/>
            <person name="Lee M.D."/>
            <person name="Amend J.P."/>
        </authorList>
    </citation>
    <scope>NUCLEOTIDE SEQUENCE [LARGE SCALE GENOMIC DNA]</scope>
    <source>
        <strain evidence="1">SURF_29</strain>
    </source>
</reference>
<comment type="caution">
    <text evidence="1">The sequence shown here is derived from an EMBL/GenBank/DDBJ whole genome shotgun (WGS) entry which is preliminary data.</text>
</comment>
<name>A0A419DB57_9BACT</name>
<dbReference type="AlphaFoldDB" id="A0A419DB57"/>
<organism evidence="1 2">
    <name type="scientific">candidate division WS5 bacterium</name>
    <dbReference type="NCBI Taxonomy" id="2093353"/>
    <lineage>
        <taxon>Bacteria</taxon>
        <taxon>candidate division WS5</taxon>
    </lineage>
</organism>
<protein>
    <recommendedName>
        <fullName evidence="3">Bacteriophage Mu GpT domain-containing protein</fullName>
    </recommendedName>
</protein>
<evidence type="ECO:0008006" key="3">
    <source>
        <dbReference type="Google" id="ProtNLM"/>
    </source>
</evidence>
<dbReference type="Proteomes" id="UP000285655">
    <property type="component" value="Unassembled WGS sequence"/>
</dbReference>
<dbReference type="EMBL" id="QZJW01000046">
    <property type="protein sequence ID" value="RJO60389.1"/>
    <property type="molecule type" value="Genomic_DNA"/>
</dbReference>
<sequence>MSAPLTIGQASDLVDLSIQKIFLKTSEPENQYKKYFNFRKTEDYYEKDSGLSGLGESDFADENGVIMSDIPVQTYDKTYTQEMVSKLLSITYKMWKFGIKKRDLENITADLRKTDLRKREKLCAERLINSFETTSYTHNGQSGNKTITVSGGDGLGVIDDDHTREDGGTNMNNYVYDGTTYNLPFGYAGLKAAHTTASAFVDPRGNPMPASLDTLVCKKASSVAFKAKEILKAIQNSKIPESNDNDGAGTPAFKILELDYLTQDARWWMFDGSRMDDRNGFQFIESEAVTIDPVNVVYKTKEIQVSSHSLFDLGHNDCARSWVGSKGDSSNPTS</sequence>
<proteinExistence type="predicted"/>
<evidence type="ECO:0000313" key="2">
    <source>
        <dbReference type="Proteomes" id="UP000285655"/>
    </source>
</evidence>
<evidence type="ECO:0000313" key="1">
    <source>
        <dbReference type="EMBL" id="RJO60389.1"/>
    </source>
</evidence>
<gene>
    <name evidence="1" type="ORF">C4544_05180</name>
</gene>
<accession>A0A419DB57</accession>